<sequence length="53" mass="6054">MLYERGFVISASPTPGYPFLILPRSLGLTRIILLLMPRALLPRPSEMVRLMQQ</sequence>
<keyword evidence="2" id="KW-0647">Proteasome</keyword>
<reference evidence="2" key="2">
    <citation type="submission" date="2023-04" db="EMBL/GenBank/DDBJ databases">
        <authorList>
            <person name="Bruccoleri R.E."/>
            <person name="Oakeley E.J."/>
            <person name="Faust A.-M."/>
            <person name="Dessus-Babus S."/>
            <person name="Altorfer M."/>
            <person name="Burckhardt D."/>
            <person name="Oertli M."/>
            <person name="Naumann U."/>
            <person name="Petersen F."/>
            <person name="Wong J."/>
        </authorList>
    </citation>
    <scope>NUCLEOTIDE SEQUENCE</scope>
    <source>
        <strain evidence="2">GSM-AAB239-AS_SAM_17_03QT</strain>
        <tissue evidence="2">Leaf</tissue>
    </source>
</reference>
<keyword evidence="1" id="KW-0812">Transmembrane</keyword>
<keyword evidence="1" id="KW-1133">Transmembrane helix</keyword>
<gene>
    <name evidence="2" type="ORF">M6B38_291060</name>
</gene>
<name>A0AAX6HUF2_IRIPA</name>
<feature type="transmembrane region" description="Helical" evidence="1">
    <location>
        <begin position="20"/>
        <end position="41"/>
    </location>
</feature>
<evidence type="ECO:0000313" key="2">
    <source>
        <dbReference type="EMBL" id="KAJ6844680.1"/>
    </source>
</evidence>
<dbReference type="GO" id="GO:0000502">
    <property type="term" value="C:proteasome complex"/>
    <property type="evidence" value="ECO:0007669"/>
    <property type="project" value="UniProtKB-KW"/>
</dbReference>
<accession>A0AAX6HUF2</accession>
<dbReference type="Proteomes" id="UP001140949">
    <property type="component" value="Unassembled WGS sequence"/>
</dbReference>
<evidence type="ECO:0000313" key="3">
    <source>
        <dbReference type="Proteomes" id="UP001140949"/>
    </source>
</evidence>
<organism evidence="2 3">
    <name type="scientific">Iris pallida</name>
    <name type="common">Sweet iris</name>
    <dbReference type="NCBI Taxonomy" id="29817"/>
    <lineage>
        <taxon>Eukaryota</taxon>
        <taxon>Viridiplantae</taxon>
        <taxon>Streptophyta</taxon>
        <taxon>Embryophyta</taxon>
        <taxon>Tracheophyta</taxon>
        <taxon>Spermatophyta</taxon>
        <taxon>Magnoliopsida</taxon>
        <taxon>Liliopsida</taxon>
        <taxon>Asparagales</taxon>
        <taxon>Iridaceae</taxon>
        <taxon>Iridoideae</taxon>
        <taxon>Irideae</taxon>
        <taxon>Iris</taxon>
    </lineage>
</organism>
<dbReference type="EMBL" id="JANAVB010006598">
    <property type="protein sequence ID" value="KAJ6844680.1"/>
    <property type="molecule type" value="Genomic_DNA"/>
</dbReference>
<evidence type="ECO:0000256" key="1">
    <source>
        <dbReference type="SAM" id="Phobius"/>
    </source>
</evidence>
<protein>
    <submittedName>
        <fullName evidence="2">26S proteasome non-ATPase regulatory subunit 3</fullName>
    </submittedName>
</protein>
<dbReference type="AlphaFoldDB" id="A0AAX6HUF2"/>
<keyword evidence="1" id="KW-0472">Membrane</keyword>
<comment type="caution">
    <text evidence="2">The sequence shown here is derived from an EMBL/GenBank/DDBJ whole genome shotgun (WGS) entry which is preliminary data.</text>
</comment>
<reference evidence="2" key="1">
    <citation type="journal article" date="2023" name="GigaByte">
        <title>Genome assembly of the bearded iris, Iris pallida Lam.</title>
        <authorList>
            <person name="Bruccoleri R.E."/>
            <person name="Oakeley E.J."/>
            <person name="Faust A.M.E."/>
            <person name="Altorfer M."/>
            <person name="Dessus-Babus S."/>
            <person name="Burckhardt D."/>
            <person name="Oertli M."/>
            <person name="Naumann U."/>
            <person name="Petersen F."/>
            <person name="Wong J."/>
        </authorList>
    </citation>
    <scope>NUCLEOTIDE SEQUENCE</scope>
    <source>
        <strain evidence="2">GSM-AAB239-AS_SAM_17_03QT</strain>
    </source>
</reference>
<proteinExistence type="predicted"/>
<keyword evidence="3" id="KW-1185">Reference proteome</keyword>